<evidence type="ECO:0000313" key="11">
    <source>
        <dbReference type="EMBL" id="MDV5087441.1"/>
    </source>
</evidence>
<comment type="caution">
    <text evidence="11">The sequence shown here is derived from an EMBL/GenBank/DDBJ whole genome shotgun (WGS) entry which is preliminary data.</text>
</comment>
<dbReference type="Pfam" id="PF04290">
    <property type="entry name" value="DctQ"/>
    <property type="match status" value="1"/>
</dbReference>
<dbReference type="Proteomes" id="UP001272515">
    <property type="component" value="Unassembled WGS sequence"/>
</dbReference>
<dbReference type="PANTHER" id="PTHR35011">
    <property type="entry name" value="2,3-DIKETO-L-GULONATE TRAP TRANSPORTER SMALL PERMEASE PROTEIN YIAM"/>
    <property type="match status" value="1"/>
</dbReference>
<feature type="transmembrane region" description="Helical" evidence="9">
    <location>
        <begin position="12"/>
        <end position="32"/>
    </location>
</feature>
<feature type="transmembrane region" description="Helical" evidence="9">
    <location>
        <begin position="124"/>
        <end position="149"/>
    </location>
</feature>
<keyword evidence="7 9" id="KW-0472">Membrane</keyword>
<feature type="transmembrane region" description="Helical" evidence="9">
    <location>
        <begin position="82"/>
        <end position="104"/>
    </location>
</feature>
<comment type="subcellular location">
    <subcellularLocation>
        <location evidence="1">Cell inner membrane</location>
        <topology evidence="1">Multi-pass membrane protein</topology>
    </subcellularLocation>
</comment>
<proteinExistence type="inferred from homology"/>
<dbReference type="RefSeq" id="WP_295188991.1">
    <property type="nucleotide sequence ID" value="NZ_JAWJZA010000010.1"/>
</dbReference>
<dbReference type="InterPro" id="IPR007387">
    <property type="entry name" value="TRAP_DctQ"/>
</dbReference>
<feature type="domain" description="Tripartite ATP-independent periplasmic transporters DctQ component" evidence="10">
    <location>
        <begin position="20"/>
        <end position="144"/>
    </location>
</feature>
<protein>
    <submittedName>
        <fullName evidence="11">TRAP transporter small permease</fullName>
    </submittedName>
</protein>
<evidence type="ECO:0000259" key="10">
    <source>
        <dbReference type="Pfam" id="PF04290"/>
    </source>
</evidence>
<sequence>MKWIDEYFEEIILVLLLAAMTLIMGVQVVARYVFSNSLSWSEELVRFMFVWSGFLGIPYCIKHQSSIAVELIKMKLPEGVQTILDYVIFAIETAVAALMLGYGYQVVAATFTSGQISPALGVPMYIVQASVMISAFLSLLRIAQCVMNYENVKEKRKRNFVLDELHGLEDK</sequence>
<evidence type="ECO:0000256" key="1">
    <source>
        <dbReference type="ARBA" id="ARBA00004429"/>
    </source>
</evidence>
<feature type="transmembrane region" description="Helical" evidence="9">
    <location>
        <begin position="44"/>
        <end position="61"/>
    </location>
</feature>
<evidence type="ECO:0000256" key="9">
    <source>
        <dbReference type="SAM" id="Phobius"/>
    </source>
</evidence>
<comment type="similarity">
    <text evidence="8">Belongs to the TRAP transporter small permease family.</text>
</comment>
<evidence type="ECO:0000256" key="2">
    <source>
        <dbReference type="ARBA" id="ARBA00022448"/>
    </source>
</evidence>
<evidence type="ECO:0000256" key="4">
    <source>
        <dbReference type="ARBA" id="ARBA00022519"/>
    </source>
</evidence>
<keyword evidence="3" id="KW-1003">Cell membrane</keyword>
<gene>
    <name evidence="11" type="ORF">RVY80_01045</name>
</gene>
<keyword evidence="6 9" id="KW-1133">Transmembrane helix</keyword>
<accession>A0ABU3Z6Y9</accession>
<keyword evidence="12" id="KW-1185">Reference proteome</keyword>
<dbReference type="PANTHER" id="PTHR35011:SF2">
    <property type="entry name" value="2,3-DIKETO-L-GULONATE TRAP TRANSPORTER SMALL PERMEASE PROTEIN YIAM"/>
    <property type="match status" value="1"/>
</dbReference>
<evidence type="ECO:0000313" key="12">
    <source>
        <dbReference type="Proteomes" id="UP001272515"/>
    </source>
</evidence>
<reference evidence="11 12" key="1">
    <citation type="submission" date="2023-10" db="EMBL/GenBank/DDBJ databases">
        <title>Veillonella sp. nov., isolated from a pig farm feces dump.</title>
        <authorList>
            <person name="Chang Y.-H."/>
        </authorList>
    </citation>
    <scope>NUCLEOTIDE SEQUENCE [LARGE SCALE GENOMIC DNA]</scope>
    <source>
        <strain evidence="11 12">YH-vei2233</strain>
    </source>
</reference>
<evidence type="ECO:0000256" key="7">
    <source>
        <dbReference type="ARBA" id="ARBA00023136"/>
    </source>
</evidence>
<evidence type="ECO:0000256" key="6">
    <source>
        <dbReference type="ARBA" id="ARBA00022989"/>
    </source>
</evidence>
<keyword evidence="4" id="KW-0997">Cell inner membrane</keyword>
<name>A0ABU3Z6Y9_9FIRM</name>
<evidence type="ECO:0000256" key="8">
    <source>
        <dbReference type="ARBA" id="ARBA00038436"/>
    </source>
</evidence>
<dbReference type="EMBL" id="JAWJZB010000001">
    <property type="protein sequence ID" value="MDV5087441.1"/>
    <property type="molecule type" value="Genomic_DNA"/>
</dbReference>
<keyword evidence="5 9" id="KW-0812">Transmembrane</keyword>
<evidence type="ECO:0000256" key="5">
    <source>
        <dbReference type="ARBA" id="ARBA00022692"/>
    </source>
</evidence>
<dbReference type="InterPro" id="IPR055348">
    <property type="entry name" value="DctQ"/>
</dbReference>
<keyword evidence="2" id="KW-0813">Transport</keyword>
<organism evidence="11 12">
    <name type="scientific">Veillonella absiana</name>
    <dbReference type="NCBI Taxonomy" id="3079305"/>
    <lineage>
        <taxon>Bacteria</taxon>
        <taxon>Bacillati</taxon>
        <taxon>Bacillota</taxon>
        <taxon>Negativicutes</taxon>
        <taxon>Veillonellales</taxon>
        <taxon>Veillonellaceae</taxon>
        <taxon>Veillonella</taxon>
    </lineage>
</organism>
<evidence type="ECO:0000256" key="3">
    <source>
        <dbReference type="ARBA" id="ARBA00022475"/>
    </source>
</evidence>